<dbReference type="PANTHER" id="PTHR15628">
    <property type="entry name" value="RWD DOMAIN-CONTAINING PROTEIN 3"/>
    <property type="match status" value="1"/>
</dbReference>
<sequence length="315" mass="35541">MDALKFMFYHKRKRQELPFQQYGAIKSFGLDSVNSMADDEVKALQGIFCGDGEFELLLNSDGEQSFSICVTCQPSETTTVDQTSDTLKISLQCFLPSGYPHEPPSISLACGRVTKQSANQLQDELREYSKSLLGQPMIMELVYWLQKNGTRLTAALVKNRDTSNRKGGDDSTPYVTILHIDYMRSRVRYIKTLVSWAAELSLVGRLLFLHHLILVLLIGTEDCVKDFLMRLRTQKVDIDSSGRSCKERMLTVLMQGLHPRPSDSRLIDFQVRECSATEELEDVFLAAGLTDGLKSAVLPKFPHLQRSSCKNSSKR</sequence>
<dbReference type="GO" id="GO:0033554">
    <property type="term" value="P:cellular response to stress"/>
    <property type="evidence" value="ECO:0007669"/>
    <property type="project" value="UniProtKB-ARBA"/>
</dbReference>
<feature type="domain" description="RWD" evidence="6">
    <location>
        <begin position="39"/>
        <end position="152"/>
    </location>
</feature>
<evidence type="ECO:0000313" key="7">
    <source>
        <dbReference type="Proteomes" id="UP000694845"/>
    </source>
</evidence>
<protein>
    <recommendedName>
        <fullName evidence="3">RWD domain-containing protein 3</fullName>
    </recommendedName>
</protein>
<dbReference type="Proteomes" id="UP000694845">
    <property type="component" value="Unplaced"/>
</dbReference>
<dbReference type="GeneID" id="110973129"/>
<keyword evidence="5" id="KW-0539">Nucleus</keyword>
<dbReference type="GO" id="GO:0005737">
    <property type="term" value="C:cytoplasm"/>
    <property type="evidence" value="ECO:0007669"/>
    <property type="project" value="UniProtKB-SubCell"/>
</dbReference>
<accession>A0A8B7XF35</accession>
<dbReference type="Gene3D" id="3.10.110.10">
    <property type="entry name" value="Ubiquitin Conjugating Enzyme"/>
    <property type="match status" value="1"/>
</dbReference>
<dbReference type="InterPro" id="IPR006575">
    <property type="entry name" value="RWD_dom"/>
</dbReference>
<dbReference type="Pfam" id="PF05773">
    <property type="entry name" value="RWD"/>
    <property type="match status" value="1"/>
</dbReference>
<name>A0A8B7XF35_ACAPL</name>
<dbReference type="CDD" id="cd23819">
    <property type="entry name" value="RWD_RWDD3"/>
    <property type="match status" value="1"/>
</dbReference>
<organism evidence="7 8">
    <name type="scientific">Acanthaster planci</name>
    <name type="common">Crown-of-thorns starfish</name>
    <dbReference type="NCBI Taxonomy" id="133434"/>
    <lineage>
        <taxon>Eukaryota</taxon>
        <taxon>Metazoa</taxon>
        <taxon>Echinodermata</taxon>
        <taxon>Eleutherozoa</taxon>
        <taxon>Asterozoa</taxon>
        <taxon>Asteroidea</taxon>
        <taxon>Valvatacea</taxon>
        <taxon>Valvatida</taxon>
        <taxon>Acanthasteridae</taxon>
        <taxon>Acanthaster</taxon>
    </lineage>
</organism>
<dbReference type="PROSITE" id="PS50908">
    <property type="entry name" value="RWD"/>
    <property type="match status" value="1"/>
</dbReference>
<dbReference type="PANTHER" id="PTHR15628:SF1">
    <property type="entry name" value="RWD DOMAIN-CONTAINING PROTEIN 3"/>
    <property type="match status" value="1"/>
</dbReference>
<evidence type="ECO:0000256" key="4">
    <source>
        <dbReference type="ARBA" id="ARBA00022490"/>
    </source>
</evidence>
<dbReference type="FunFam" id="3.10.110.10:FF:000050">
    <property type="entry name" value="eIF-2-alpha kinase GCN2"/>
    <property type="match status" value="1"/>
</dbReference>
<dbReference type="InterPro" id="IPR038840">
    <property type="entry name" value="RWDD3"/>
</dbReference>
<dbReference type="InterPro" id="IPR016135">
    <property type="entry name" value="UBQ-conjugating_enzyme/RWD"/>
</dbReference>
<keyword evidence="4" id="KW-0963">Cytoplasm</keyword>
<evidence type="ECO:0000256" key="3">
    <source>
        <dbReference type="ARBA" id="ARBA00015444"/>
    </source>
</evidence>
<dbReference type="GO" id="GO:0033235">
    <property type="term" value="P:positive regulation of protein sumoylation"/>
    <property type="evidence" value="ECO:0007669"/>
    <property type="project" value="InterPro"/>
</dbReference>
<evidence type="ECO:0000256" key="2">
    <source>
        <dbReference type="ARBA" id="ARBA00004496"/>
    </source>
</evidence>
<proteinExistence type="predicted"/>
<dbReference type="SUPFAM" id="SSF54495">
    <property type="entry name" value="UBC-like"/>
    <property type="match status" value="1"/>
</dbReference>
<dbReference type="OrthoDB" id="167315at2759"/>
<dbReference type="GO" id="GO:0005634">
    <property type="term" value="C:nucleus"/>
    <property type="evidence" value="ECO:0007669"/>
    <property type="project" value="UniProtKB-SubCell"/>
</dbReference>
<keyword evidence="7" id="KW-1185">Reference proteome</keyword>
<comment type="subcellular location">
    <subcellularLocation>
        <location evidence="2">Cytoplasm</location>
    </subcellularLocation>
    <subcellularLocation>
        <location evidence="1">Nucleus</location>
    </subcellularLocation>
</comment>
<dbReference type="RefSeq" id="XP_022079369.1">
    <property type="nucleotide sequence ID" value="XM_022223677.1"/>
</dbReference>
<dbReference type="SMART" id="SM00591">
    <property type="entry name" value="RWD"/>
    <property type="match status" value="1"/>
</dbReference>
<dbReference type="AlphaFoldDB" id="A0A8B7XF35"/>
<evidence type="ECO:0000256" key="1">
    <source>
        <dbReference type="ARBA" id="ARBA00004123"/>
    </source>
</evidence>
<reference evidence="8" key="1">
    <citation type="submission" date="2025-08" db="UniProtKB">
        <authorList>
            <consortium name="RefSeq"/>
        </authorList>
    </citation>
    <scope>IDENTIFICATION</scope>
</reference>
<dbReference type="GO" id="GO:0010468">
    <property type="term" value="P:regulation of gene expression"/>
    <property type="evidence" value="ECO:0007669"/>
    <property type="project" value="UniProtKB-ARBA"/>
</dbReference>
<dbReference type="GO" id="GO:1902073">
    <property type="term" value="P:positive regulation of hypoxia-inducible factor-1alpha signaling pathway"/>
    <property type="evidence" value="ECO:0007669"/>
    <property type="project" value="InterPro"/>
</dbReference>
<evidence type="ECO:0000313" key="8">
    <source>
        <dbReference type="RefSeq" id="XP_022079369.1"/>
    </source>
</evidence>
<evidence type="ECO:0000259" key="6">
    <source>
        <dbReference type="PROSITE" id="PS50908"/>
    </source>
</evidence>
<gene>
    <name evidence="8" type="primary">LOC110973129</name>
</gene>
<evidence type="ECO:0000256" key="5">
    <source>
        <dbReference type="ARBA" id="ARBA00023242"/>
    </source>
</evidence>
<dbReference type="KEGG" id="aplc:110973129"/>